<dbReference type="Proteomes" id="UP000828941">
    <property type="component" value="Chromosome 5"/>
</dbReference>
<organism evidence="1 2">
    <name type="scientific">Bauhinia variegata</name>
    <name type="common">Purple orchid tree</name>
    <name type="synonym">Phanera variegata</name>
    <dbReference type="NCBI Taxonomy" id="167791"/>
    <lineage>
        <taxon>Eukaryota</taxon>
        <taxon>Viridiplantae</taxon>
        <taxon>Streptophyta</taxon>
        <taxon>Embryophyta</taxon>
        <taxon>Tracheophyta</taxon>
        <taxon>Spermatophyta</taxon>
        <taxon>Magnoliopsida</taxon>
        <taxon>eudicotyledons</taxon>
        <taxon>Gunneridae</taxon>
        <taxon>Pentapetalae</taxon>
        <taxon>rosids</taxon>
        <taxon>fabids</taxon>
        <taxon>Fabales</taxon>
        <taxon>Fabaceae</taxon>
        <taxon>Cercidoideae</taxon>
        <taxon>Cercideae</taxon>
        <taxon>Bauhiniinae</taxon>
        <taxon>Bauhinia</taxon>
    </lineage>
</organism>
<gene>
    <name evidence="1" type="ORF">L6164_012415</name>
</gene>
<sequence length="224" mass="24973">MGSQEKTKKKARNRIQGNDFEMFGVNPLKHGGVDLMQNCDLPPPSKVFRGGSGKTVMFSMNRVCNNGIESVGKEQDSDNCKNGFEFFNWVNEGKIDNDKVELLKALRSSQTRAREAEKKAAILGKEKECLSDVLLRDAMQLFGYRQQLRLLQLQVSNLESLCLRQQQQPRLSCCDLDEPKGAVGSLEEDDDDDGQMTGVAWILTLALSWGIGVGTALACRYLLH</sequence>
<dbReference type="EMBL" id="CM039430">
    <property type="protein sequence ID" value="KAI4345278.1"/>
    <property type="molecule type" value="Genomic_DNA"/>
</dbReference>
<keyword evidence="2" id="KW-1185">Reference proteome</keyword>
<proteinExistence type="predicted"/>
<protein>
    <submittedName>
        <fullName evidence="1">Uncharacterized protein</fullName>
    </submittedName>
</protein>
<accession>A0ACB9P9G9</accession>
<name>A0ACB9P9G9_BAUVA</name>
<evidence type="ECO:0000313" key="2">
    <source>
        <dbReference type="Proteomes" id="UP000828941"/>
    </source>
</evidence>
<evidence type="ECO:0000313" key="1">
    <source>
        <dbReference type="EMBL" id="KAI4345278.1"/>
    </source>
</evidence>
<comment type="caution">
    <text evidence="1">The sequence shown here is derived from an EMBL/GenBank/DDBJ whole genome shotgun (WGS) entry which is preliminary data.</text>
</comment>
<reference evidence="1 2" key="1">
    <citation type="journal article" date="2022" name="DNA Res.">
        <title>Chromosomal-level genome assembly of the orchid tree Bauhinia variegata (Leguminosae; Cercidoideae) supports the allotetraploid origin hypothesis of Bauhinia.</title>
        <authorList>
            <person name="Zhong Y."/>
            <person name="Chen Y."/>
            <person name="Zheng D."/>
            <person name="Pang J."/>
            <person name="Liu Y."/>
            <person name="Luo S."/>
            <person name="Meng S."/>
            <person name="Qian L."/>
            <person name="Wei D."/>
            <person name="Dai S."/>
            <person name="Zhou R."/>
        </authorList>
    </citation>
    <scope>NUCLEOTIDE SEQUENCE [LARGE SCALE GENOMIC DNA]</scope>
    <source>
        <strain evidence="1">BV-YZ2020</strain>
    </source>
</reference>